<dbReference type="RefSeq" id="WP_006490999.1">
    <property type="nucleotide sequence ID" value="NC_011000.1"/>
</dbReference>
<sequence>MLGIFDTAPAAWERTTLGEVVARGGGSVQTGPFGSQLHASDYVPVGIPSIMPVNIGDNRLIRDGIACITEVDAQRLSKHIVRKGDIIYSRRGDVERRALVRDAEDGWFCGTGCLKVRLGQGVVLPEFAAFYLGHPEVREWIVRHAVGATMPNLNTGIMEAIPFLLPPLPQQELIAATLGALDDKIEQNRRTNRELEGLAQAMFKAWFVDFEPVKAKASGKTSFAGMPPAAFAALPDRLTDSPLGQVPQGWEIRPIGDLVAVKGGGTPSTKVAEYWDEGTHFWATPKDLSGLQDPVLLETSRCITDAGAECISSGVLQENTVLLSSRAPVGYTALAKVPTAVNQGFIAMTCDGPLPPHYVLHWTRSMLGEIKSRASGTTFPEISKGAFRPILAIVPSAVVVQAFESFAACLFDLIEVNVRQRFSLEEMRNYLLPRLLSGAVKVRS</sequence>
<evidence type="ECO:0000259" key="4">
    <source>
        <dbReference type="Pfam" id="PF01420"/>
    </source>
</evidence>
<dbReference type="Pfam" id="PF01420">
    <property type="entry name" value="Methylase_S"/>
    <property type="match status" value="2"/>
</dbReference>
<proteinExistence type="inferred from homology"/>
<dbReference type="InterPro" id="IPR052021">
    <property type="entry name" value="Type-I_RS_S_subunit"/>
</dbReference>
<gene>
    <name evidence="5" type="ORF">BCAL0418</name>
</gene>
<dbReference type="AlphaFoldDB" id="B4E7C6"/>
<organism evidence="5 6">
    <name type="scientific">Burkholderia cenocepacia (strain ATCC BAA-245 / DSM 16553 / LMG 16656 / NCTC 13227 / J2315 / CF5610)</name>
    <name type="common">Burkholderia cepacia (strain J2315)</name>
    <dbReference type="NCBI Taxonomy" id="216591"/>
    <lineage>
        <taxon>Bacteria</taxon>
        <taxon>Pseudomonadati</taxon>
        <taxon>Pseudomonadota</taxon>
        <taxon>Betaproteobacteria</taxon>
        <taxon>Burkholderiales</taxon>
        <taxon>Burkholderiaceae</taxon>
        <taxon>Burkholderia</taxon>
        <taxon>Burkholderia cepacia complex</taxon>
    </lineage>
</organism>
<evidence type="ECO:0000313" key="5">
    <source>
        <dbReference type="EMBL" id="CAR50729.1"/>
    </source>
</evidence>
<keyword evidence="6" id="KW-1185">Reference proteome</keyword>
<dbReference type="GO" id="GO:0009307">
    <property type="term" value="P:DNA restriction-modification system"/>
    <property type="evidence" value="ECO:0007669"/>
    <property type="project" value="UniProtKB-KW"/>
</dbReference>
<dbReference type="InterPro" id="IPR044946">
    <property type="entry name" value="Restrct_endonuc_typeI_TRD_sf"/>
</dbReference>
<dbReference type="EMBL" id="AM747720">
    <property type="protein sequence ID" value="CAR50729.1"/>
    <property type="molecule type" value="Genomic_DNA"/>
</dbReference>
<comment type="similarity">
    <text evidence="1">Belongs to the type-I restriction system S methylase family.</text>
</comment>
<evidence type="ECO:0000313" key="6">
    <source>
        <dbReference type="Proteomes" id="UP000001035"/>
    </source>
</evidence>
<evidence type="ECO:0000256" key="1">
    <source>
        <dbReference type="ARBA" id="ARBA00010923"/>
    </source>
</evidence>
<dbReference type="KEGG" id="bcj:BCAL0418"/>
<dbReference type="PANTHER" id="PTHR30408:SF13">
    <property type="entry name" value="TYPE I RESTRICTION ENZYME HINDI SPECIFICITY SUBUNIT"/>
    <property type="match status" value="1"/>
</dbReference>
<reference evidence="5 6" key="1">
    <citation type="journal article" date="2009" name="J. Bacteriol.">
        <title>The genome of Burkholderia cenocepacia J2315, an epidemic pathogen of cystic fibrosis patients.</title>
        <authorList>
            <person name="Holden M.T."/>
            <person name="Seth-Smith H.M."/>
            <person name="Crossman L.C."/>
            <person name="Sebaihia M."/>
            <person name="Bentley S.D."/>
            <person name="Cerdeno-Tarraga A.M."/>
            <person name="Thomson N.R."/>
            <person name="Bason N."/>
            <person name="Quail M.A."/>
            <person name="Sharp S."/>
            <person name="Cherevach I."/>
            <person name="Churcher C."/>
            <person name="Goodhead I."/>
            <person name="Hauser H."/>
            <person name="Holroyd N."/>
            <person name="Mungall K."/>
            <person name="Scott P."/>
            <person name="Walker D."/>
            <person name="White B."/>
            <person name="Rose H."/>
            <person name="Iversen P."/>
            <person name="Mil-Homens D."/>
            <person name="Rocha E.P."/>
            <person name="Fialho A.M."/>
            <person name="Baldwin A."/>
            <person name="Dowson C."/>
            <person name="Barrell B.G."/>
            <person name="Govan J.R."/>
            <person name="Vandamme P."/>
            <person name="Hart C.A."/>
            <person name="Mahenthiralingam E."/>
            <person name="Parkhill J."/>
        </authorList>
    </citation>
    <scope>NUCLEOTIDE SEQUENCE [LARGE SCALE GENOMIC DNA]</scope>
    <source>
        <strain evidence="6">ATCC BAA-245 / DSM 16553 / LMG 16656 / NCTC 13227 / J2315 / CF5610</strain>
    </source>
</reference>
<dbReference type="Proteomes" id="UP000001035">
    <property type="component" value="Chromosome 1"/>
</dbReference>
<keyword evidence="3" id="KW-0238">DNA-binding</keyword>
<evidence type="ECO:0000256" key="2">
    <source>
        <dbReference type="ARBA" id="ARBA00022747"/>
    </source>
</evidence>
<evidence type="ECO:0000256" key="3">
    <source>
        <dbReference type="ARBA" id="ARBA00023125"/>
    </source>
</evidence>
<dbReference type="SUPFAM" id="SSF116734">
    <property type="entry name" value="DNA methylase specificity domain"/>
    <property type="match status" value="2"/>
</dbReference>
<feature type="domain" description="Type I restriction modification DNA specificity" evidence="4">
    <location>
        <begin position="68"/>
        <end position="196"/>
    </location>
</feature>
<dbReference type="GO" id="GO:0003677">
    <property type="term" value="F:DNA binding"/>
    <property type="evidence" value="ECO:0007669"/>
    <property type="project" value="UniProtKB-KW"/>
</dbReference>
<dbReference type="Gene3D" id="3.90.220.20">
    <property type="entry name" value="DNA methylase specificity domains"/>
    <property type="match status" value="2"/>
</dbReference>
<dbReference type="eggNOG" id="COG0732">
    <property type="taxonomic scope" value="Bacteria"/>
</dbReference>
<dbReference type="REBASE" id="102309">
    <property type="entry name" value="S.BceJORF414P"/>
</dbReference>
<keyword evidence="2" id="KW-0680">Restriction system</keyword>
<accession>B4E7C6</accession>
<dbReference type="InterPro" id="IPR000055">
    <property type="entry name" value="Restrct_endonuc_typeI_TRD"/>
</dbReference>
<name>B4E7C6_BURCJ</name>
<dbReference type="PANTHER" id="PTHR30408">
    <property type="entry name" value="TYPE-1 RESTRICTION ENZYME ECOKI SPECIFICITY PROTEIN"/>
    <property type="match status" value="1"/>
</dbReference>
<feature type="domain" description="Type I restriction modification DNA specificity" evidence="4">
    <location>
        <begin position="247"/>
        <end position="390"/>
    </location>
</feature>
<protein>
    <submittedName>
        <fullName evidence="5">Type I restriction enzyme specificity protein</fullName>
    </submittedName>
</protein>
<dbReference type="BioCyc" id="BCEN216591:G1G1V-484-MONOMER"/>
<dbReference type="HOGENOM" id="CLU_021095_2_1_4"/>